<comment type="caution">
    <text evidence="1">The sequence shown here is derived from an EMBL/GenBank/DDBJ whole genome shotgun (WGS) entry which is preliminary data.</text>
</comment>
<dbReference type="Proteomes" id="UP001230649">
    <property type="component" value="Unassembled WGS sequence"/>
</dbReference>
<dbReference type="EMBL" id="JASBWS010000006">
    <property type="protein sequence ID" value="KAJ9115205.1"/>
    <property type="molecule type" value="Genomic_DNA"/>
</dbReference>
<keyword evidence="2" id="KW-1185">Reference proteome</keyword>
<protein>
    <submittedName>
        <fullName evidence="1">Uncharacterized protein</fullName>
    </submittedName>
</protein>
<name>A0ACC2WV72_9TREE</name>
<accession>A0ACC2WV72</accession>
<organism evidence="1 2">
    <name type="scientific">Naganishia adeliensis</name>
    <dbReference type="NCBI Taxonomy" id="92952"/>
    <lineage>
        <taxon>Eukaryota</taxon>
        <taxon>Fungi</taxon>
        <taxon>Dikarya</taxon>
        <taxon>Basidiomycota</taxon>
        <taxon>Agaricomycotina</taxon>
        <taxon>Tremellomycetes</taxon>
        <taxon>Filobasidiales</taxon>
        <taxon>Filobasidiaceae</taxon>
        <taxon>Naganishia</taxon>
    </lineage>
</organism>
<evidence type="ECO:0000313" key="2">
    <source>
        <dbReference type="Proteomes" id="UP001230649"/>
    </source>
</evidence>
<proteinExistence type="predicted"/>
<sequence>MDLVCLIDNKEAALHASDLVAMIGDLLERETNFEVKPLPKARIPIIKLTLNPSPGLPYGIACDIGFENRLALENTRLLLTYATIDPARIRTLVLFLKVWSKRRKINSPYRGTLSSYGFTLMVIFFLVHVKNPPVLPNLQRIAPLRPMSKEETTIDGRDVWFFDDTETLRKEWSSANFESVGELLIDFFRYYSHDFQYNNTVISIRAGHLTKESKGWMNDIDVGGLNENARDRNRLCIEDPFETPYNVARTVTKDGLYTIRGEFMRATRILTQHRDQRDRAVLALAELCMEREDELARAPRSASPAPRSLGGTPRSSFGMTGWKGHMAPSPYDRMSPSGSMMSPSTTGPPEADDYNRRSFSHAGTKRGRQPESNDRHYSAQERWLAQAGLGLDGPMSGGSGAFFGGRGMGSTPDLSVRGRDSGSRQTADPNQMNFGMPTARRMSALNHPSEHPVGPGSASAPISPVKQAAGPLPDHRGQNGTWSAQVSPRHASQARLPPVMDARIPGVALPARRVSGNAGRSGPMSTNNGFDARPPHAPPASGYGRYAPPPTAAYASNSGPRRAYSVGPAQNAGFVQGTVTPVDSGYVAYAGHPQHNGTSPLPSFQPFGAGALHQQNGNPSAMSPPSFISPTSLLSPETHSTPLDAYMYHMKGDGNGNAGIGHVGAIGSRRVALDSDRGADDNEALDALASGLKEVALGLDAGDEAHADHSAPSGYHSHATANIPPPRKSSG</sequence>
<evidence type="ECO:0000313" key="1">
    <source>
        <dbReference type="EMBL" id="KAJ9115205.1"/>
    </source>
</evidence>
<gene>
    <name evidence="1" type="ORF">QFC20_001072</name>
</gene>
<reference evidence="1" key="1">
    <citation type="submission" date="2023-04" db="EMBL/GenBank/DDBJ databases">
        <title>Draft Genome sequencing of Naganishia species isolated from polar environments using Oxford Nanopore Technology.</title>
        <authorList>
            <person name="Leo P."/>
            <person name="Venkateswaran K."/>
        </authorList>
    </citation>
    <scope>NUCLEOTIDE SEQUENCE</scope>
    <source>
        <strain evidence="1">MNA-CCFEE 5262</strain>
    </source>
</reference>